<evidence type="ECO:0000256" key="1">
    <source>
        <dbReference type="ARBA" id="ARBA00004651"/>
    </source>
</evidence>
<gene>
    <name evidence="8" type="ordered locus">BAV2283</name>
</gene>
<accession>Q2KYI9</accession>
<evidence type="ECO:0000256" key="4">
    <source>
        <dbReference type="ARBA" id="ARBA00022989"/>
    </source>
</evidence>
<keyword evidence="2" id="KW-1003">Cell membrane</keyword>
<dbReference type="Proteomes" id="UP000001977">
    <property type="component" value="Chromosome"/>
</dbReference>
<dbReference type="OrthoDB" id="9810662at2"/>
<comment type="subcellular location">
    <subcellularLocation>
        <location evidence="1">Cell membrane</location>
        <topology evidence="1">Multi-pass membrane protein</topology>
    </subcellularLocation>
</comment>
<keyword evidence="5 6" id="KW-0472">Membrane</keyword>
<evidence type="ECO:0000256" key="3">
    <source>
        <dbReference type="ARBA" id="ARBA00022692"/>
    </source>
</evidence>
<organism evidence="8 9">
    <name type="scientific">Bordetella avium (strain 197N)</name>
    <dbReference type="NCBI Taxonomy" id="360910"/>
    <lineage>
        <taxon>Bacteria</taxon>
        <taxon>Pseudomonadati</taxon>
        <taxon>Pseudomonadota</taxon>
        <taxon>Betaproteobacteria</taxon>
        <taxon>Burkholderiales</taxon>
        <taxon>Alcaligenaceae</taxon>
        <taxon>Bordetella</taxon>
    </lineage>
</organism>
<dbReference type="GO" id="GO:0005886">
    <property type="term" value="C:plasma membrane"/>
    <property type="evidence" value="ECO:0007669"/>
    <property type="project" value="UniProtKB-SubCell"/>
</dbReference>
<evidence type="ECO:0000256" key="2">
    <source>
        <dbReference type="ARBA" id="ARBA00022475"/>
    </source>
</evidence>
<dbReference type="KEGG" id="bav:BAV2283"/>
<evidence type="ECO:0000256" key="5">
    <source>
        <dbReference type="ARBA" id="ARBA00023136"/>
    </source>
</evidence>
<dbReference type="PANTHER" id="PTHR35007:SF2">
    <property type="entry name" value="PILUS ASSEMBLE PROTEIN"/>
    <property type="match status" value="1"/>
</dbReference>
<evidence type="ECO:0000256" key="6">
    <source>
        <dbReference type="SAM" id="Phobius"/>
    </source>
</evidence>
<keyword evidence="4 6" id="KW-1133">Transmembrane helix</keyword>
<sequence length="283" mass="30209">MNLHVALAGFAAFCLVLGLAALLRGEAPPAPSGLSPVGRLCWSCAWRLAHRLERLLARGSRDRLTRLAWRAAWPAEVPVAWLPAQIVLAVCVALLAAGLLMLVDVQVGLILLGPCVLAGVLCPVWQLGARIRLNRVRVAADLPFLLDVMTLCLEAGQGMVNAMYLAARHCPPGLLTTALRQALNEMRAGRSQREALLAMAARLDVAGVHAWVAALTQADRLGGGAGGVLRALASQLREEAFQRAEEAAMRAPVKMLFPLVTCMFPCTFLILAFPLVVDLAPAL</sequence>
<feature type="domain" description="Type II secretion system protein GspF" evidence="7">
    <location>
        <begin position="146"/>
        <end position="271"/>
    </location>
</feature>
<evidence type="ECO:0000313" key="8">
    <source>
        <dbReference type="EMBL" id="CAJ49893.1"/>
    </source>
</evidence>
<feature type="transmembrane region" description="Helical" evidence="6">
    <location>
        <begin position="256"/>
        <end position="277"/>
    </location>
</feature>
<dbReference type="RefSeq" id="WP_012417944.1">
    <property type="nucleotide sequence ID" value="NC_010645.1"/>
</dbReference>
<keyword evidence="9" id="KW-1185">Reference proteome</keyword>
<dbReference type="GeneID" id="92934603"/>
<proteinExistence type="predicted"/>
<dbReference type="EMBL" id="AM167904">
    <property type="protein sequence ID" value="CAJ49893.1"/>
    <property type="molecule type" value="Genomic_DNA"/>
</dbReference>
<dbReference type="InterPro" id="IPR018076">
    <property type="entry name" value="T2SS_GspF_dom"/>
</dbReference>
<feature type="transmembrane region" description="Helical" evidence="6">
    <location>
        <begin position="79"/>
        <end position="102"/>
    </location>
</feature>
<evidence type="ECO:0000313" key="9">
    <source>
        <dbReference type="Proteomes" id="UP000001977"/>
    </source>
</evidence>
<reference evidence="8 9" key="1">
    <citation type="journal article" date="2006" name="J. Bacteriol.">
        <title>Comparison of the genome sequence of the poultry pathogen Bordetella avium with those of B. bronchiseptica, B. pertussis, and B. parapertussis reveals extensive diversity in surface structures associated with host interaction.</title>
        <authorList>
            <person name="Sebaihia M."/>
            <person name="Preston A."/>
            <person name="Maskell D.J."/>
            <person name="Kuzmiak H."/>
            <person name="Connell T.D."/>
            <person name="King N.D."/>
            <person name="Orndorff P.E."/>
            <person name="Miyamoto D.M."/>
            <person name="Thomson N.R."/>
            <person name="Harris D."/>
            <person name="Goble A."/>
            <person name="Lord A."/>
            <person name="Murphy L."/>
            <person name="Quail M.A."/>
            <person name="Rutter S."/>
            <person name="Squares R."/>
            <person name="Squares S."/>
            <person name="Woodward J."/>
            <person name="Parkhill J."/>
            <person name="Temple L.M."/>
        </authorList>
    </citation>
    <scope>NUCLEOTIDE SEQUENCE [LARGE SCALE GENOMIC DNA]</scope>
    <source>
        <strain evidence="8 9">197N</strain>
    </source>
</reference>
<keyword evidence="3 6" id="KW-0812">Transmembrane</keyword>
<evidence type="ECO:0000259" key="7">
    <source>
        <dbReference type="Pfam" id="PF00482"/>
    </source>
</evidence>
<feature type="transmembrane region" description="Helical" evidence="6">
    <location>
        <begin position="109"/>
        <end position="128"/>
    </location>
</feature>
<protein>
    <submittedName>
        <fullName evidence="8">Pilus assembly protein</fullName>
    </submittedName>
</protein>
<dbReference type="eggNOG" id="COG2064">
    <property type="taxonomic scope" value="Bacteria"/>
</dbReference>
<name>Q2KYI9_BORA1</name>
<dbReference type="AlphaFoldDB" id="Q2KYI9"/>
<dbReference type="Pfam" id="PF00482">
    <property type="entry name" value="T2SSF"/>
    <property type="match status" value="1"/>
</dbReference>
<dbReference type="HOGENOM" id="CLU_056917_4_1_4"/>
<dbReference type="STRING" id="360910.BAV2283"/>
<dbReference type="PANTHER" id="PTHR35007">
    <property type="entry name" value="INTEGRAL MEMBRANE PROTEIN-RELATED"/>
    <property type="match status" value="1"/>
</dbReference>